<evidence type="ECO:0000313" key="5">
    <source>
        <dbReference type="Proteomes" id="UP000531216"/>
    </source>
</evidence>
<dbReference type="Proteomes" id="UP000531216">
    <property type="component" value="Unassembled WGS sequence"/>
</dbReference>
<dbReference type="NCBIfam" id="NF003915">
    <property type="entry name" value="PRK05441.1"/>
    <property type="match status" value="1"/>
</dbReference>
<dbReference type="GO" id="GO:0016835">
    <property type="term" value="F:carbon-oxygen lyase activity"/>
    <property type="evidence" value="ECO:0007669"/>
    <property type="project" value="InterPro"/>
</dbReference>
<dbReference type="EC" id="4.2.1.126" evidence="4"/>
<dbReference type="EMBL" id="JACIDO010000015">
    <property type="protein sequence ID" value="MBB3938005.1"/>
    <property type="molecule type" value="Genomic_DNA"/>
</dbReference>
<evidence type="ECO:0000256" key="1">
    <source>
        <dbReference type="ARBA" id="ARBA00023239"/>
    </source>
</evidence>
<dbReference type="GO" id="GO:0009254">
    <property type="term" value="P:peptidoglycan turnover"/>
    <property type="evidence" value="ECO:0007669"/>
    <property type="project" value="TreeGrafter"/>
</dbReference>
<dbReference type="CDD" id="cd05007">
    <property type="entry name" value="SIS_Etherase"/>
    <property type="match status" value="1"/>
</dbReference>
<reference evidence="4 5" key="1">
    <citation type="submission" date="2020-08" db="EMBL/GenBank/DDBJ databases">
        <title>Genomic Encyclopedia of Type Strains, Phase IV (KMG-IV): sequencing the most valuable type-strain genomes for metagenomic binning, comparative biology and taxonomic classification.</title>
        <authorList>
            <person name="Goeker M."/>
        </authorList>
    </citation>
    <scope>NUCLEOTIDE SEQUENCE [LARGE SCALE GENOMIC DNA]</scope>
    <source>
        <strain evidence="4 5">DSM 25024</strain>
    </source>
</reference>
<dbReference type="Gene3D" id="1.10.8.1080">
    <property type="match status" value="1"/>
</dbReference>
<keyword evidence="1 4" id="KW-0456">Lyase</keyword>
<evidence type="ECO:0000256" key="2">
    <source>
        <dbReference type="ARBA" id="ARBA00023277"/>
    </source>
</evidence>
<dbReference type="GO" id="GO:0016803">
    <property type="term" value="F:ether hydrolase activity"/>
    <property type="evidence" value="ECO:0007669"/>
    <property type="project" value="TreeGrafter"/>
</dbReference>
<dbReference type="Gene3D" id="3.40.50.10490">
    <property type="entry name" value="Glucose-6-phosphate isomerase like protein, domain 1"/>
    <property type="match status" value="1"/>
</dbReference>
<proteinExistence type="predicted"/>
<keyword evidence="5" id="KW-1185">Reference proteome</keyword>
<dbReference type="GO" id="GO:0097367">
    <property type="term" value="F:carbohydrate derivative binding"/>
    <property type="evidence" value="ECO:0007669"/>
    <property type="project" value="InterPro"/>
</dbReference>
<dbReference type="PANTHER" id="PTHR10088">
    <property type="entry name" value="GLUCOKINASE REGULATORY PROTEIN"/>
    <property type="match status" value="1"/>
</dbReference>
<dbReference type="InterPro" id="IPR046348">
    <property type="entry name" value="SIS_dom_sf"/>
</dbReference>
<evidence type="ECO:0000313" key="4">
    <source>
        <dbReference type="EMBL" id="MBB3938005.1"/>
    </source>
</evidence>
<dbReference type="PANTHER" id="PTHR10088:SF4">
    <property type="entry name" value="GLUCOKINASE REGULATORY PROTEIN"/>
    <property type="match status" value="1"/>
</dbReference>
<comment type="caution">
    <text evidence="4">The sequence shown here is derived from an EMBL/GenBank/DDBJ whole genome shotgun (WGS) entry which is preliminary data.</text>
</comment>
<name>A0A7W6C058_9HYPH</name>
<dbReference type="RefSeq" id="WP_090966061.1">
    <property type="nucleotide sequence ID" value="NZ_FOOA01000024.1"/>
</dbReference>
<organism evidence="4 5">
    <name type="scientific">Aureimonas phyllosphaerae</name>
    <dbReference type="NCBI Taxonomy" id="1166078"/>
    <lineage>
        <taxon>Bacteria</taxon>
        <taxon>Pseudomonadati</taxon>
        <taxon>Pseudomonadota</taxon>
        <taxon>Alphaproteobacteria</taxon>
        <taxon>Hyphomicrobiales</taxon>
        <taxon>Aurantimonadaceae</taxon>
        <taxon>Aureimonas</taxon>
    </lineage>
</organism>
<dbReference type="SUPFAM" id="SSF53697">
    <property type="entry name" value="SIS domain"/>
    <property type="match status" value="1"/>
</dbReference>
<dbReference type="InterPro" id="IPR040190">
    <property type="entry name" value="MURQ/GCKR"/>
</dbReference>
<feature type="domain" description="SIS" evidence="3">
    <location>
        <begin position="51"/>
        <end position="214"/>
    </location>
</feature>
<dbReference type="InterPro" id="IPR001347">
    <property type="entry name" value="SIS_dom"/>
</dbReference>
<dbReference type="OrthoDB" id="9813395at2"/>
<keyword evidence="2" id="KW-0119">Carbohydrate metabolism</keyword>
<dbReference type="AlphaFoldDB" id="A0A7W6C058"/>
<dbReference type="Pfam" id="PF22645">
    <property type="entry name" value="GKRP_SIS_N"/>
    <property type="match status" value="1"/>
</dbReference>
<dbReference type="InterPro" id="IPR005488">
    <property type="entry name" value="Etherase_MurQ"/>
</dbReference>
<gene>
    <name evidence="4" type="ORF">GGR05_004175</name>
</gene>
<accession>A0A7W6C058</accession>
<dbReference type="GO" id="GO:0046348">
    <property type="term" value="P:amino sugar catabolic process"/>
    <property type="evidence" value="ECO:0007669"/>
    <property type="project" value="InterPro"/>
</dbReference>
<evidence type="ECO:0000259" key="3">
    <source>
        <dbReference type="PROSITE" id="PS51464"/>
    </source>
</evidence>
<sequence length="271" mass="28415">MEETERADETFRNLEDQKPAAILEALLAGQRRALDAVEAALPAIERAAEAAALRIGSAGRLIYCGAGTSGRIGLLDAMELGPTFDWPDERRQVVLAGGEASLMRSREGAEDETHMGREMLSAVGAGPHDVLLALAASGHTPFTLAAAGTARAAGALTIGLANNPSAPLLAACEHPILLRTGSEVLAGSTRLAAGTAQKAALNLFSTLLMIRLGKVFRGRMVDMRPTNAKLKQRAHRIVQDVVGCSPDEAARALEAARGSIREAILALEATR</sequence>
<protein>
    <submittedName>
        <fullName evidence="4">N-acetylmuramic acid 6-phosphate etherase</fullName>
        <ecNumber evidence="4">4.2.1.126</ecNumber>
    </submittedName>
</protein>
<dbReference type="PROSITE" id="PS51464">
    <property type="entry name" value="SIS"/>
    <property type="match status" value="1"/>
</dbReference>